<evidence type="ECO:0000256" key="5">
    <source>
        <dbReference type="ARBA" id="ARBA00023180"/>
    </source>
</evidence>
<accession>A0A9P0GU48</accession>
<dbReference type="GO" id="GO:0005975">
    <property type="term" value="P:carbohydrate metabolic process"/>
    <property type="evidence" value="ECO:0007669"/>
    <property type="project" value="InterPro"/>
</dbReference>
<evidence type="ECO:0000256" key="1">
    <source>
        <dbReference type="ARBA" id="ARBA00010838"/>
    </source>
</evidence>
<evidence type="ECO:0000256" key="9">
    <source>
        <dbReference type="RuleBase" id="RU004468"/>
    </source>
</evidence>
<dbReference type="EMBL" id="OU896710">
    <property type="protein sequence ID" value="CAH1162761.1"/>
    <property type="molecule type" value="Genomic_DNA"/>
</dbReference>
<evidence type="ECO:0000313" key="12">
    <source>
        <dbReference type="Proteomes" id="UP001153737"/>
    </source>
</evidence>
<dbReference type="FunFam" id="3.20.20.80:FF:000013">
    <property type="entry name" value="lactase-phlorizin hydrolase"/>
    <property type="match status" value="1"/>
</dbReference>
<evidence type="ECO:0000256" key="6">
    <source>
        <dbReference type="ARBA" id="ARBA00023295"/>
    </source>
</evidence>
<feature type="chain" id="PRO_5040162947" description="beta-glucosidase" evidence="10">
    <location>
        <begin position="20"/>
        <end position="504"/>
    </location>
</feature>
<evidence type="ECO:0000256" key="2">
    <source>
        <dbReference type="ARBA" id="ARBA00011738"/>
    </source>
</evidence>
<evidence type="ECO:0000256" key="7">
    <source>
        <dbReference type="PROSITE-ProRule" id="PRU10055"/>
    </source>
</evidence>
<dbReference type="PANTHER" id="PTHR10353">
    <property type="entry name" value="GLYCOSYL HYDROLASE"/>
    <property type="match status" value="1"/>
</dbReference>
<dbReference type="AlphaFoldDB" id="A0A9P0GU48"/>
<organism evidence="11 12">
    <name type="scientific">Phaedon cochleariae</name>
    <name type="common">Mustard beetle</name>
    <dbReference type="NCBI Taxonomy" id="80249"/>
    <lineage>
        <taxon>Eukaryota</taxon>
        <taxon>Metazoa</taxon>
        <taxon>Ecdysozoa</taxon>
        <taxon>Arthropoda</taxon>
        <taxon>Hexapoda</taxon>
        <taxon>Insecta</taxon>
        <taxon>Pterygota</taxon>
        <taxon>Neoptera</taxon>
        <taxon>Endopterygota</taxon>
        <taxon>Coleoptera</taxon>
        <taxon>Polyphaga</taxon>
        <taxon>Cucujiformia</taxon>
        <taxon>Chrysomeloidea</taxon>
        <taxon>Chrysomelidae</taxon>
        <taxon>Chrysomelinae</taxon>
        <taxon>Chrysomelini</taxon>
        <taxon>Phaedon</taxon>
    </lineage>
</organism>
<dbReference type="Gene3D" id="3.20.20.80">
    <property type="entry name" value="Glycosidases"/>
    <property type="match status" value="1"/>
</dbReference>
<dbReference type="InterPro" id="IPR033132">
    <property type="entry name" value="GH_1_N_CS"/>
</dbReference>
<gene>
    <name evidence="11" type="ORF">PHAECO_LOCUS8082</name>
</gene>
<dbReference type="InterPro" id="IPR018120">
    <property type="entry name" value="Glyco_hydro_1_AS"/>
</dbReference>
<dbReference type="Pfam" id="PF00232">
    <property type="entry name" value="Glyco_hydro_1"/>
    <property type="match status" value="1"/>
</dbReference>
<keyword evidence="4 9" id="KW-0378">Hydrolase</keyword>
<dbReference type="PROSITE" id="PS00653">
    <property type="entry name" value="GLYCOSYL_HYDROL_F1_2"/>
    <property type="match status" value="1"/>
</dbReference>
<proteinExistence type="inferred from homology"/>
<comment type="subunit">
    <text evidence="2">Homodimer.</text>
</comment>
<dbReference type="InterPro" id="IPR001360">
    <property type="entry name" value="Glyco_hydro_1"/>
</dbReference>
<evidence type="ECO:0000256" key="3">
    <source>
        <dbReference type="ARBA" id="ARBA00012744"/>
    </source>
</evidence>
<dbReference type="PROSITE" id="PS00572">
    <property type="entry name" value="GLYCOSYL_HYDROL_F1_1"/>
    <property type="match status" value="1"/>
</dbReference>
<dbReference type="InterPro" id="IPR017853">
    <property type="entry name" value="GH"/>
</dbReference>
<dbReference type="SUPFAM" id="SSF51445">
    <property type="entry name" value="(Trans)glycosidases"/>
    <property type="match status" value="1"/>
</dbReference>
<protein>
    <recommendedName>
        <fullName evidence="3">beta-glucosidase</fullName>
        <ecNumber evidence="3">3.2.1.21</ecNumber>
    </recommendedName>
</protein>
<keyword evidence="6 9" id="KW-0326">Glycosidase</keyword>
<feature type="active site" description="Nucleophile" evidence="7">
    <location>
        <position position="402"/>
    </location>
</feature>
<dbReference type="Proteomes" id="UP001153737">
    <property type="component" value="Chromosome 4"/>
</dbReference>
<dbReference type="GO" id="GO:0008422">
    <property type="term" value="F:beta-glucosidase activity"/>
    <property type="evidence" value="ECO:0007669"/>
    <property type="project" value="TreeGrafter"/>
</dbReference>
<reference evidence="11" key="2">
    <citation type="submission" date="2022-10" db="EMBL/GenBank/DDBJ databases">
        <authorList>
            <consortium name="ENA_rothamsted_submissions"/>
            <consortium name="culmorum"/>
            <person name="King R."/>
        </authorList>
    </citation>
    <scope>NUCLEOTIDE SEQUENCE</scope>
</reference>
<name>A0A9P0GU48_PHACE</name>
<dbReference type="PRINTS" id="PR00131">
    <property type="entry name" value="GLHYDRLASE1"/>
</dbReference>
<sequence length="504" mass="58424">MSFEIILVLNLLFISSISSSAIENQASHSRRRFPDGFQFGAATASYQIEGAWDADGKGEGVWDRFTHEDPTRVQNQENGDVACDSYHKYKEDVRLAAEMGLHHYRFSISWPRILPTGYEHKINEKGIQYYQNLVAECLKYGIQPVATLYHWDMPVTIQDLGGFMNPDIVPLFVNYARIAIRSLPGVANWMTMNEPKLICTREYGEGAFAPGVKNTGFGEYRCAYVLLKAHAAIYRMYKKEFPHYKAPMSIVLDGEWNEPASNKTEDIEAAQRRNQFEFGMYANPIFNGDWPQELIDRVEERSKMENFLQSRLPKFTRKEIEFIKGTWDYMGFNTYWTNLVADDEEPPYDSPPSYINDIRGKLSKDPSWKVAPCGFNMVPWGARKMLKWVKDTYNNPPIFISENGVCDDGTSLVDYDRITFFQDYLSEILNAIYKDGVNIYAYTAWSLIDNFEWITGYSAHYGFYHIDFNDPERKRTPKKSVRYFSDICKTGKLPRREDLISYLD</sequence>
<evidence type="ECO:0000256" key="10">
    <source>
        <dbReference type="SAM" id="SignalP"/>
    </source>
</evidence>
<evidence type="ECO:0000256" key="4">
    <source>
        <dbReference type="ARBA" id="ARBA00022801"/>
    </source>
</evidence>
<keyword evidence="10" id="KW-0732">Signal</keyword>
<keyword evidence="5" id="KW-0325">Glycoprotein</keyword>
<keyword evidence="12" id="KW-1185">Reference proteome</keyword>
<reference evidence="11" key="1">
    <citation type="submission" date="2022-01" db="EMBL/GenBank/DDBJ databases">
        <authorList>
            <person name="King R."/>
        </authorList>
    </citation>
    <scope>NUCLEOTIDE SEQUENCE</scope>
</reference>
<evidence type="ECO:0000256" key="8">
    <source>
        <dbReference type="RuleBase" id="RU003690"/>
    </source>
</evidence>
<dbReference type="PANTHER" id="PTHR10353:SF36">
    <property type="entry name" value="LP05116P"/>
    <property type="match status" value="1"/>
</dbReference>
<evidence type="ECO:0000313" key="11">
    <source>
        <dbReference type="EMBL" id="CAH1162761.1"/>
    </source>
</evidence>
<dbReference type="OrthoDB" id="6666096at2759"/>
<feature type="signal peptide" evidence="10">
    <location>
        <begin position="1"/>
        <end position="19"/>
    </location>
</feature>
<comment type="similarity">
    <text evidence="1 8">Belongs to the glycosyl hydrolase 1 family.</text>
</comment>
<dbReference type="EC" id="3.2.1.21" evidence="3"/>